<feature type="transmembrane region" description="Helical" evidence="1">
    <location>
        <begin position="21"/>
        <end position="43"/>
    </location>
</feature>
<sequence length="56" mass="6770">MIKRYAIHLIHKYQSYPGLTRFLWLLPYLFLVAVLIINIIVWIDGAPWYYSVLTSW</sequence>
<accession>A0A7G7G2F0</accession>
<evidence type="ECO:0000313" key="3">
    <source>
        <dbReference type="Proteomes" id="UP000515237"/>
    </source>
</evidence>
<keyword evidence="3" id="KW-1185">Reference proteome</keyword>
<keyword evidence="1" id="KW-0812">Transmembrane</keyword>
<dbReference type="Proteomes" id="UP000515237">
    <property type="component" value="Plasmid unnamed2"/>
</dbReference>
<evidence type="ECO:0000313" key="2">
    <source>
        <dbReference type="EMBL" id="QNF31334.1"/>
    </source>
</evidence>
<name>A0A7G7G2F0_9BACT</name>
<keyword evidence="1" id="KW-1133">Transmembrane helix</keyword>
<dbReference type="KEGG" id="aswu:HUW51_00830"/>
<geneLocation type="plasmid" evidence="2 3">
    <name>unnamed2</name>
</geneLocation>
<protein>
    <submittedName>
        <fullName evidence="2">Uncharacterized protein</fullName>
    </submittedName>
</protein>
<evidence type="ECO:0000256" key="1">
    <source>
        <dbReference type="SAM" id="Phobius"/>
    </source>
</evidence>
<dbReference type="EMBL" id="CP055155">
    <property type="protein sequence ID" value="QNF31334.1"/>
    <property type="molecule type" value="Genomic_DNA"/>
</dbReference>
<keyword evidence="1" id="KW-0472">Membrane</keyword>
<gene>
    <name evidence="2" type="ORF">HUW51_00830</name>
</gene>
<proteinExistence type="predicted"/>
<reference evidence="2 3" key="1">
    <citation type="journal article" date="2018" name="Int. J. Syst. Evol. Microbiol.">
        <title>Adhaeribacter swui sp. nov., isolated from wet mud.</title>
        <authorList>
            <person name="Kim D.U."/>
            <person name="Kim K.W."/>
            <person name="Kang M.S."/>
            <person name="Kim J.Y."/>
            <person name="Jang J.H."/>
            <person name="Kim M.K."/>
        </authorList>
    </citation>
    <scope>NUCLEOTIDE SEQUENCE [LARGE SCALE GENOMIC DNA]</scope>
    <source>
        <strain evidence="2 3">KCTC 52873</strain>
        <plasmid evidence="2">unnamed2</plasmid>
    </source>
</reference>
<organism evidence="2 3">
    <name type="scientific">Adhaeribacter swui</name>
    <dbReference type="NCBI Taxonomy" id="2086471"/>
    <lineage>
        <taxon>Bacteria</taxon>
        <taxon>Pseudomonadati</taxon>
        <taxon>Bacteroidota</taxon>
        <taxon>Cytophagia</taxon>
        <taxon>Cytophagales</taxon>
        <taxon>Hymenobacteraceae</taxon>
        <taxon>Adhaeribacter</taxon>
    </lineage>
</organism>
<keyword evidence="2" id="KW-0614">Plasmid</keyword>
<dbReference type="RefSeq" id="WP_185270000.1">
    <property type="nucleotide sequence ID" value="NZ_CP055155.1"/>
</dbReference>
<dbReference type="AlphaFoldDB" id="A0A7G7G2F0"/>